<sequence length="186" mass="19898">MAKKIALFEKQQDVITAIEELEGAGFTPGEMLILTKDWEHSRRIESETDTHVEEMRELEETGARGGELDDFGLAIVPSYGYPVIAGGYGLSTFEHSPGIGGGGYSGAAPFDFIDNAQTRAYRSLGLDSKESKLCSEAVRGGAIAFIVETNESKSLLDKDGGPDLSKLGIAEAAFRRNGAYQIADGS</sequence>
<name>A0A371P6D0_9BACL</name>
<keyword evidence="2" id="KW-1185">Reference proteome</keyword>
<dbReference type="EMBL" id="QUBQ01000005">
    <property type="protein sequence ID" value="REK71452.1"/>
    <property type="molecule type" value="Genomic_DNA"/>
</dbReference>
<gene>
    <name evidence="1" type="ORF">DX130_20830</name>
</gene>
<proteinExistence type="predicted"/>
<dbReference type="OrthoDB" id="2680195at2"/>
<dbReference type="Proteomes" id="UP000261905">
    <property type="component" value="Unassembled WGS sequence"/>
</dbReference>
<reference evidence="1 2" key="1">
    <citation type="submission" date="2018-08" db="EMBL/GenBank/DDBJ databases">
        <title>Paenibacillus sp. M4BSY-1, whole genome shotgun sequence.</title>
        <authorList>
            <person name="Tuo L."/>
        </authorList>
    </citation>
    <scope>NUCLEOTIDE SEQUENCE [LARGE SCALE GENOMIC DNA]</scope>
    <source>
        <strain evidence="1 2">M4BSY-1</strain>
    </source>
</reference>
<dbReference type="AlphaFoldDB" id="A0A371P6D0"/>
<dbReference type="RefSeq" id="WP_116048681.1">
    <property type="nucleotide sequence ID" value="NZ_QUBQ01000005.1"/>
</dbReference>
<evidence type="ECO:0000313" key="2">
    <source>
        <dbReference type="Proteomes" id="UP000261905"/>
    </source>
</evidence>
<comment type="caution">
    <text evidence="1">The sequence shown here is derived from an EMBL/GenBank/DDBJ whole genome shotgun (WGS) entry which is preliminary data.</text>
</comment>
<organism evidence="1 2">
    <name type="scientific">Paenibacillus paeoniae</name>
    <dbReference type="NCBI Taxonomy" id="2292705"/>
    <lineage>
        <taxon>Bacteria</taxon>
        <taxon>Bacillati</taxon>
        <taxon>Bacillota</taxon>
        <taxon>Bacilli</taxon>
        <taxon>Bacillales</taxon>
        <taxon>Paenibacillaceae</taxon>
        <taxon>Paenibacillus</taxon>
    </lineage>
</organism>
<accession>A0A371P6D0</accession>
<evidence type="ECO:0000313" key="1">
    <source>
        <dbReference type="EMBL" id="REK71452.1"/>
    </source>
</evidence>
<protein>
    <submittedName>
        <fullName evidence="1">Uncharacterized protein</fullName>
    </submittedName>
</protein>